<dbReference type="RefSeq" id="WP_388017862.1">
    <property type="nucleotide sequence ID" value="NZ_JBHUDT010000003.1"/>
</dbReference>
<dbReference type="InterPro" id="IPR001611">
    <property type="entry name" value="Leu-rich_rpt"/>
</dbReference>
<feature type="domain" description="Cadherin" evidence="3">
    <location>
        <begin position="357"/>
        <end position="460"/>
    </location>
</feature>
<evidence type="ECO:0000313" key="5">
    <source>
        <dbReference type="Proteomes" id="UP001597441"/>
    </source>
</evidence>
<dbReference type="InterPro" id="IPR002126">
    <property type="entry name" value="Cadherin-like_dom"/>
</dbReference>
<evidence type="ECO:0000256" key="1">
    <source>
        <dbReference type="ARBA" id="ARBA00022729"/>
    </source>
</evidence>
<feature type="chain" id="PRO_5046440822" evidence="2">
    <location>
        <begin position="22"/>
        <end position="806"/>
    </location>
</feature>
<dbReference type="Gene3D" id="2.60.40.10">
    <property type="entry name" value="Immunoglobulins"/>
    <property type="match status" value="1"/>
</dbReference>
<dbReference type="InterPro" id="IPR013783">
    <property type="entry name" value="Ig-like_fold"/>
</dbReference>
<dbReference type="PROSITE" id="PS50268">
    <property type="entry name" value="CADHERIN_2"/>
    <property type="match status" value="1"/>
</dbReference>
<dbReference type="CDD" id="cd11304">
    <property type="entry name" value="Cadherin_repeat"/>
    <property type="match status" value="1"/>
</dbReference>
<organism evidence="4 5">
    <name type="scientific">Gelatiniphilus marinus</name>
    <dbReference type="NCBI Taxonomy" id="1759464"/>
    <lineage>
        <taxon>Bacteria</taxon>
        <taxon>Pseudomonadati</taxon>
        <taxon>Bacteroidota</taxon>
        <taxon>Flavobacteriia</taxon>
        <taxon>Flavobacteriales</taxon>
        <taxon>Flavobacteriaceae</taxon>
        <taxon>Gelatiniphilus</taxon>
    </lineage>
</organism>
<accession>A0ABW5JSG5</accession>
<dbReference type="EMBL" id="JBHULK010000003">
    <property type="protein sequence ID" value="MFD2535425.1"/>
    <property type="molecule type" value="Genomic_DNA"/>
</dbReference>
<dbReference type="InterPro" id="IPR026444">
    <property type="entry name" value="Secre_tail"/>
</dbReference>
<dbReference type="SUPFAM" id="SSF141072">
    <property type="entry name" value="CalX-like"/>
    <property type="match status" value="1"/>
</dbReference>
<gene>
    <name evidence="4" type="ORF">ACFSQS_09965</name>
</gene>
<dbReference type="SMART" id="SM00112">
    <property type="entry name" value="CA"/>
    <property type="match status" value="1"/>
</dbReference>
<evidence type="ECO:0000259" key="3">
    <source>
        <dbReference type="PROSITE" id="PS50268"/>
    </source>
</evidence>
<keyword evidence="5" id="KW-1185">Reference proteome</keyword>
<dbReference type="SUPFAM" id="SSF49313">
    <property type="entry name" value="Cadherin-like"/>
    <property type="match status" value="1"/>
</dbReference>
<comment type="caution">
    <text evidence="4">The sequence shown here is derived from an EMBL/GenBank/DDBJ whole genome shotgun (WGS) entry which is preliminary data.</text>
</comment>
<protein>
    <submittedName>
        <fullName evidence="4">T9SS type A sorting domain-containing protein</fullName>
    </submittedName>
</protein>
<keyword evidence="1 2" id="KW-0732">Signal</keyword>
<sequence length="806" mass="90108">MSKNYISLVFLFLFYFNSITAQTVVNIPDPNFEQALIDLGIDSDETLNGKILYYDAYSVSSLDVSNKNISDLSGLGSFENLTYLDLSNNNFDRLELDMPNLVSLNIDNNPLVFLTIRNSNLSNLNISTNTKLKQLLLYNNPLTSIDLSQNIDLELIDIMNSPINSIDISQNPNLLFFSSINNSELTYVDLRNGNNNLLTRLDVVNSPLLTCIYVDNAIAANAGQAPYTEWRKDNIATYRTESCDYDIALSVDKTTLLENGEQATITATLNEFNPTEDVTINLTVSGTAAITNYTLSSNTIIIPSGQLTASVTITANEDEMDSDKTVIIDVESVEQADELTEQQLIFTIKHINDAPTDITLNPMSFEENNIINEISTITVTDIDDASHTITLVDGNGSDDNSFFSISGNTLSKNVVFDYEAKKEYFIRVKAEDAEGLFIEKALIVSVINLNDIVITGDASYTYCGNDEIGSIQTSIEQYVPPLSFSWSSGETTQNITNKTSGIYTLTVTDGAGMVLAKDFEIETRPIYNNLNICYVTSDNVDSDYNRIFINNKDAYNIDKVQILREGSVSNEYEIIGEINPDEESYLDTTSDNRTVSYNYKVRFKDKCGNLSESSPLHQTILLQANRAADGSINLNWSEYAGLTYSTYNIYRKENNNEFELITSLSSNNLAYNDKDANSNTISYTYFIGINLSNPCDFTISNKRSKSFITNNLIKSNFKSFDSTLSDNEALIEKTNSIYPNPTNGLLYIKGNIFKIRSIDVYSTFGQKVLQIKDNFREIDLSNLQSALYLIKVNTDQSTTTYRVIKK</sequence>
<dbReference type="SUPFAM" id="SSF52047">
    <property type="entry name" value="RNI-like"/>
    <property type="match status" value="1"/>
</dbReference>
<dbReference type="Gene3D" id="3.80.10.10">
    <property type="entry name" value="Ribonuclease Inhibitor"/>
    <property type="match status" value="1"/>
</dbReference>
<dbReference type="InterPro" id="IPR038081">
    <property type="entry name" value="CalX-like_sf"/>
</dbReference>
<name>A0ABW5JSG5_9FLAO</name>
<dbReference type="Proteomes" id="UP001597441">
    <property type="component" value="Unassembled WGS sequence"/>
</dbReference>
<dbReference type="InterPro" id="IPR015919">
    <property type="entry name" value="Cadherin-like_sf"/>
</dbReference>
<evidence type="ECO:0000313" key="4">
    <source>
        <dbReference type="EMBL" id="MFD2535425.1"/>
    </source>
</evidence>
<dbReference type="Pfam" id="PF18962">
    <property type="entry name" value="Por_Secre_tail"/>
    <property type="match status" value="1"/>
</dbReference>
<proteinExistence type="predicted"/>
<dbReference type="PROSITE" id="PS51450">
    <property type="entry name" value="LRR"/>
    <property type="match status" value="1"/>
</dbReference>
<reference evidence="5" key="1">
    <citation type="journal article" date="2019" name="Int. J. Syst. Evol. Microbiol.">
        <title>The Global Catalogue of Microorganisms (GCM) 10K type strain sequencing project: providing services to taxonomists for standard genome sequencing and annotation.</title>
        <authorList>
            <consortium name="The Broad Institute Genomics Platform"/>
            <consortium name="The Broad Institute Genome Sequencing Center for Infectious Disease"/>
            <person name="Wu L."/>
            <person name="Ma J."/>
        </authorList>
    </citation>
    <scope>NUCLEOTIDE SEQUENCE [LARGE SCALE GENOMIC DNA]</scope>
    <source>
        <strain evidence="5">KCTC 42903</strain>
    </source>
</reference>
<feature type="signal peptide" evidence="2">
    <location>
        <begin position="1"/>
        <end position="21"/>
    </location>
</feature>
<dbReference type="NCBIfam" id="TIGR04183">
    <property type="entry name" value="Por_Secre_tail"/>
    <property type="match status" value="1"/>
</dbReference>
<evidence type="ECO:0000256" key="2">
    <source>
        <dbReference type="SAM" id="SignalP"/>
    </source>
</evidence>
<dbReference type="InterPro" id="IPR032675">
    <property type="entry name" value="LRR_dom_sf"/>
</dbReference>
<dbReference type="Gene3D" id="2.60.40.60">
    <property type="entry name" value="Cadherins"/>
    <property type="match status" value="1"/>
</dbReference>